<organism evidence="2 3">
    <name type="scientific">Kitasatospora aburaviensis</name>
    <dbReference type="NCBI Taxonomy" id="67265"/>
    <lineage>
        <taxon>Bacteria</taxon>
        <taxon>Bacillati</taxon>
        <taxon>Actinomycetota</taxon>
        <taxon>Actinomycetes</taxon>
        <taxon>Kitasatosporales</taxon>
        <taxon>Streptomycetaceae</taxon>
        <taxon>Kitasatospora</taxon>
    </lineage>
</organism>
<accession>A0ABW1EYY5</accession>
<proteinExistence type="predicted"/>
<protein>
    <submittedName>
        <fullName evidence="2">Uncharacterized protein</fullName>
    </submittedName>
</protein>
<reference evidence="3" key="1">
    <citation type="journal article" date="2019" name="Int. J. Syst. Evol. Microbiol.">
        <title>The Global Catalogue of Microorganisms (GCM) 10K type strain sequencing project: providing services to taxonomists for standard genome sequencing and annotation.</title>
        <authorList>
            <consortium name="The Broad Institute Genomics Platform"/>
            <consortium name="The Broad Institute Genome Sequencing Center for Infectious Disease"/>
            <person name="Wu L."/>
            <person name="Ma J."/>
        </authorList>
    </citation>
    <scope>NUCLEOTIDE SEQUENCE [LARGE SCALE GENOMIC DNA]</scope>
    <source>
        <strain evidence="3">CGMCC 4.1469</strain>
    </source>
</reference>
<comment type="caution">
    <text evidence="2">The sequence shown here is derived from an EMBL/GenBank/DDBJ whole genome shotgun (WGS) entry which is preliminary data.</text>
</comment>
<name>A0ABW1EYY5_9ACTN</name>
<evidence type="ECO:0000313" key="2">
    <source>
        <dbReference type="EMBL" id="MFC5886825.1"/>
    </source>
</evidence>
<dbReference type="Proteomes" id="UP001596067">
    <property type="component" value="Unassembled WGS sequence"/>
</dbReference>
<evidence type="ECO:0000313" key="3">
    <source>
        <dbReference type="Proteomes" id="UP001596067"/>
    </source>
</evidence>
<dbReference type="RefSeq" id="WP_345330780.1">
    <property type="nucleotide sequence ID" value="NZ_BAAAVH010000123.1"/>
</dbReference>
<dbReference type="InterPro" id="IPR036086">
    <property type="entry name" value="ParB/Sulfiredoxin_sf"/>
</dbReference>
<gene>
    <name evidence="2" type="ORF">ACFP0N_17805</name>
</gene>
<dbReference type="EMBL" id="JBHSOD010000020">
    <property type="protein sequence ID" value="MFC5886825.1"/>
    <property type="molecule type" value="Genomic_DNA"/>
</dbReference>
<feature type="compositionally biased region" description="Polar residues" evidence="1">
    <location>
        <begin position="168"/>
        <end position="181"/>
    </location>
</feature>
<keyword evidence="3" id="KW-1185">Reference proteome</keyword>
<feature type="region of interest" description="Disordered" evidence="1">
    <location>
        <begin position="164"/>
        <end position="189"/>
    </location>
</feature>
<evidence type="ECO:0000256" key="1">
    <source>
        <dbReference type="SAM" id="MobiDB-lite"/>
    </source>
</evidence>
<sequence>MTTPPVQAPRWIAYMPLQALTPAARNPKLHEGPLIKASIREHGFVDPVLIDERTGRSIAGHGRHESLVEMYADGEPLPGGLLLDEDGSWLLPVTRGWSSRTDAEAEALIIKLNRITAQADWDRRMLATMLEDIVTTDASLFDSLAFSDEEMDNLLRAAPAEALGEEPSFSTTDLETGNAFTDNADDDTPRLITCPTCGDSFTPRRS</sequence>
<dbReference type="SUPFAM" id="SSF110849">
    <property type="entry name" value="ParB/Sulfiredoxin"/>
    <property type="match status" value="1"/>
</dbReference>